<reference evidence="4 5" key="1">
    <citation type="submission" date="2022-01" db="EMBL/GenBank/DDBJ databases">
        <title>A high-quality chromosome-level genome assembly of rohu carp, Labeo rohita.</title>
        <authorList>
            <person name="Arick M.A. II"/>
            <person name="Hsu C.-Y."/>
            <person name="Magbanua Z."/>
            <person name="Pechanova O."/>
            <person name="Grover C."/>
            <person name="Miller E."/>
            <person name="Thrash A."/>
            <person name="Ezzel L."/>
            <person name="Alam S."/>
            <person name="Benzie J."/>
            <person name="Hamilton M."/>
            <person name="Karsi A."/>
            <person name="Lawrence M.L."/>
            <person name="Peterson D.G."/>
        </authorList>
    </citation>
    <scope>NUCLEOTIDE SEQUENCE [LARGE SCALE GENOMIC DNA]</scope>
    <source>
        <strain evidence="5">BAU-BD-2019</strain>
        <tissue evidence="4">Blood</tissue>
    </source>
</reference>
<dbReference type="EMBL" id="JACTAM010000686">
    <property type="protein sequence ID" value="KAI2646983.1"/>
    <property type="molecule type" value="Genomic_DNA"/>
</dbReference>
<keyword evidence="1" id="KW-0472">Membrane</keyword>
<name>A0ABQ8L8F5_LABRO</name>
<keyword evidence="1" id="KW-0812">Transmembrane</keyword>
<feature type="domain" description="Immunoglobulin" evidence="3">
    <location>
        <begin position="25"/>
        <end position="121"/>
    </location>
</feature>
<accession>A0ABQ8L8F5</accession>
<feature type="transmembrane region" description="Helical" evidence="1">
    <location>
        <begin position="164"/>
        <end position="187"/>
    </location>
</feature>
<keyword evidence="1" id="KW-1133">Transmembrane helix</keyword>
<dbReference type="InterPro" id="IPR013783">
    <property type="entry name" value="Ig-like_fold"/>
</dbReference>
<sequence length="248" mass="28392">MYVFVCLFIFFIFLTDVLICCEAAVSDLLTDLGSNVIINCDLDENDVYWILLKTADPPTLILRSFSTSSFYYNKTFRKKYSVQFKHRLVINNVTADELGVYYCMNTRTPPKLSNSTSLRLNETTKLNECHNHTVVTEQNSTVFIEQNSTVVKNSDQNQTQWKSIIIISALMNGLLVIVVVGLVKVFVIGNRRSAEQSQQLNADVQQMQVTEQHQDQLHYAEVNFSKLRRNIWSSQINSTYAALNLPRS</sequence>
<comment type="caution">
    <text evidence="4">The sequence shown here is derived from an EMBL/GenBank/DDBJ whole genome shotgun (WGS) entry which is preliminary data.</text>
</comment>
<dbReference type="SUPFAM" id="SSF48726">
    <property type="entry name" value="Immunoglobulin"/>
    <property type="match status" value="1"/>
</dbReference>
<gene>
    <name evidence="4" type="ORF">H4Q32_028430</name>
</gene>
<organism evidence="4 5">
    <name type="scientific">Labeo rohita</name>
    <name type="common">Indian major carp</name>
    <name type="synonym">Cyprinus rohita</name>
    <dbReference type="NCBI Taxonomy" id="84645"/>
    <lineage>
        <taxon>Eukaryota</taxon>
        <taxon>Metazoa</taxon>
        <taxon>Chordata</taxon>
        <taxon>Craniata</taxon>
        <taxon>Vertebrata</taxon>
        <taxon>Euteleostomi</taxon>
        <taxon>Actinopterygii</taxon>
        <taxon>Neopterygii</taxon>
        <taxon>Teleostei</taxon>
        <taxon>Ostariophysi</taxon>
        <taxon>Cypriniformes</taxon>
        <taxon>Cyprinidae</taxon>
        <taxon>Labeoninae</taxon>
        <taxon>Labeonini</taxon>
        <taxon>Labeo</taxon>
    </lineage>
</organism>
<feature type="signal peptide" evidence="2">
    <location>
        <begin position="1"/>
        <end position="23"/>
    </location>
</feature>
<evidence type="ECO:0000259" key="3">
    <source>
        <dbReference type="SMART" id="SM00409"/>
    </source>
</evidence>
<evidence type="ECO:0000256" key="2">
    <source>
        <dbReference type="SAM" id="SignalP"/>
    </source>
</evidence>
<dbReference type="Gene3D" id="2.60.40.10">
    <property type="entry name" value="Immunoglobulins"/>
    <property type="match status" value="1"/>
</dbReference>
<evidence type="ECO:0000313" key="4">
    <source>
        <dbReference type="EMBL" id="KAI2646983.1"/>
    </source>
</evidence>
<dbReference type="SMART" id="SM00409">
    <property type="entry name" value="IG"/>
    <property type="match status" value="1"/>
</dbReference>
<proteinExistence type="predicted"/>
<keyword evidence="2" id="KW-0732">Signal</keyword>
<dbReference type="InterPro" id="IPR036179">
    <property type="entry name" value="Ig-like_dom_sf"/>
</dbReference>
<dbReference type="InterPro" id="IPR003599">
    <property type="entry name" value="Ig_sub"/>
</dbReference>
<evidence type="ECO:0000313" key="5">
    <source>
        <dbReference type="Proteomes" id="UP000830375"/>
    </source>
</evidence>
<protein>
    <submittedName>
        <fullName evidence="4">Ig kappa chain V region 3368</fullName>
    </submittedName>
</protein>
<dbReference type="Proteomes" id="UP000830375">
    <property type="component" value="Unassembled WGS sequence"/>
</dbReference>
<evidence type="ECO:0000256" key="1">
    <source>
        <dbReference type="SAM" id="Phobius"/>
    </source>
</evidence>
<keyword evidence="5" id="KW-1185">Reference proteome</keyword>
<feature type="chain" id="PRO_5047127203" evidence="2">
    <location>
        <begin position="24"/>
        <end position="248"/>
    </location>
</feature>